<evidence type="ECO:0000256" key="1">
    <source>
        <dbReference type="SAM" id="MobiDB-lite"/>
    </source>
</evidence>
<feature type="compositionally biased region" description="Basic residues" evidence="1">
    <location>
        <begin position="148"/>
        <end position="159"/>
    </location>
</feature>
<dbReference type="Proteomes" id="UP000000763">
    <property type="component" value="Chromosome 7"/>
</dbReference>
<accession>Q8H532</accession>
<feature type="compositionally biased region" description="Polar residues" evidence="1">
    <location>
        <begin position="131"/>
        <end position="147"/>
    </location>
</feature>
<gene>
    <name evidence="2" type="primary">OJ1753_E03.107</name>
</gene>
<proteinExistence type="predicted"/>
<reference evidence="3" key="1">
    <citation type="journal article" date="2005" name="Nature">
        <title>The map-based sequence of the rice genome.</title>
        <authorList>
            <consortium name="International rice genome sequencing project (IRGSP)"/>
            <person name="Matsumoto T."/>
            <person name="Wu J."/>
            <person name="Kanamori H."/>
            <person name="Katayose Y."/>
            <person name="Fujisawa M."/>
            <person name="Namiki N."/>
            <person name="Mizuno H."/>
            <person name="Yamamoto K."/>
            <person name="Antonio B.A."/>
            <person name="Baba T."/>
            <person name="Sakata K."/>
            <person name="Nagamura Y."/>
            <person name="Aoki H."/>
            <person name="Arikawa K."/>
            <person name="Arita K."/>
            <person name="Bito T."/>
            <person name="Chiden Y."/>
            <person name="Fujitsuka N."/>
            <person name="Fukunaka R."/>
            <person name="Hamada M."/>
            <person name="Harada C."/>
            <person name="Hayashi A."/>
            <person name="Hijishita S."/>
            <person name="Honda M."/>
            <person name="Hosokawa S."/>
            <person name="Ichikawa Y."/>
            <person name="Idonuma A."/>
            <person name="Iijima M."/>
            <person name="Ikeda M."/>
            <person name="Ikeno M."/>
            <person name="Ito K."/>
            <person name="Ito S."/>
            <person name="Ito T."/>
            <person name="Ito Y."/>
            <person name="Ito Y."/>
            <person name="Iwabuchi A."/>
            <person name="Kamiya K."/>
            <person name="Karasawa W."/>
            <person name="Kurita K."/>
            <person name="Katagiri S."/>
            <person name="Kikuta A."/>
            <person name="Kobayashi H."/>
            <person name="Kobayashi N."/>
            <person name="Machita K."/>
            <person name="Maehara T."/>
            <person name="Masukawa M."/>
            <person name="Mizubayashi T."/>
            <person name="Mukai Y."/>
            <person name="Nagasaki H."/>
            <person name="Nagata Y."/>
            <person name="Naito S."/>
            <person name="Nakashima M."/>
            <person name="Nakama Y."/>
            <person name="Nakamichi Y."/>
            <person name="Nakamura M."/>
            <person name="Meguro A."/>
            <person name="Negishi M."/>
            <person name="Ohta I."/>
            <person name="Ohta T."/>
            <person name="Okamoto M."/>
            <person name="Ono N."/>
            <person name="Saji S."/>
            <person name="Sakaguchi M."/>
            <person name="Sakai K."/>
            <person name="Shibata M."/>
            <person name="Shimokawa T."/>
            <person name="Song J."/>
            <person name="Takazaki Y."/>
            <person name="Terasawa K."/>
            <person name="Tsugane M."/>
            <person name="Tsuji K."/>
            <person name="Ueda S."/>
            <person name="Waki K."/>
            <person name="Yamagata H."/>
            <person name="Yamamoto M."/>
            <person name="Yamamoto S."/>
            <person name="Yamane H."/>
            <person name="Yoshiki S."/>
            <person name="Yoshihara R."/>
            <person name="Yukawa K."/>
            <person name="Zhong H."/>
            <person name="Yano M."/>
            <person name="Yuan Q."/>
            <person name="Ouyang S."/>
            <person name="Liu J."/>
            <person name="Jones K.M."/>
            <person name="Gansberger K."/>
            <person name="Moffat K."/>
            <person name="Hill J."/>
            <person name="Bera J."/>
            <person name="Fadrosh D."/>
            <person name="Jin S."/>
            <person name="Johri S."/>
            <person name="Kim M."/>
            <person name="Overton L."/>
            <person name="Reardon M."/>
            <person name="Tsitrin T."/>
            <person name="Vuong H."/>
            <person name="Weaver B."/>
            <person name="Ciecko A."/>
            <person name="Tallon L."/>
            <person name="Jackson J."/>
            <person name="Pai G."/>
            <person name="Aken S.V."/>
            <person name="Utterback T."/>
            <person name="Reidmuller S."/>
            <person name="Feldblyum T."/>
            <person name="Hsiao J."/>
            <person name="Zismann V."/>
            <person name="Iobst S."/>
            <person name="de Vazeille A.R."/>
            <person name="Buell C.R."/>
            <person name="Ying K."/>
            <person name="Li Y."/>
            <person name="Lu T."/>
            <person name="Huang Y."/>
            <person name="Zhao Q."/>
            <person name="Feng Q."/>
            <person name="Zhang L."/>
            <person name="Zhu J."/>
            <person name="Weng Q."/>
            <person name="Mu J."/>
            <person name="Lu Y."/>
            <person name="Fan D."/>
            <person name="Liu Y."/>
            <person name="Guan J."/>
            <person name="Zhang Y."/>
            <person name="Yu S."/>
            <person name="Liu X."/>
            <person name="Zhang Y."/>
            <person name="Hong G."/>
            <person name="Han B."/>
            <person name="Choisne N."/>
            <person name="Demange N."/>
            <person name="Orjeda G."/>
            <person name="Samain S."/>
            <person name="Cattolico L."/>
            <person name="Pelletier E."/>
            <person name="Couloux A."/>
            <person name="Segurens B."/>
            <person name="Wincker P."/>
            <person name="D'Hont A."/>
            <person name="Scarpelli C."/>
            <person name="Weissenbach J."/>
            <person name="Salanoubat M."/>
            <person name="Quetier F."/>
            <person name="Yu Y."/>
            <person name="Kim H.R."/>
            <person name="Rambo T."/>
            <person name="Currie J."/>
            <person name="Collura K."/>
            <person name="Luo M."/>
            <person name="Yang T."/>
            <person name="Ammiraju J.S.S."/>
            <person name="Engler F."/>
            <person name="Soderlund C."/>
            <person name="Wing R.A."/>
            <person name="Palmer L.E."/>
            <person name="de la Bastide M."/>
            <person name="Spiegel L."/>
            <person name="Nascimento L."/>
            <person name="Zutavern T."/>
            <person name="O'Shaughnessy A."/>
            <person name="Dike S."/>
            <person name="Dedhia N."/>
            <person name="Preston R."/>
            <person name="Balija V."/>
            <person name="McCombie W.R."/>
            <person name="Chow T."/>
            <person name="Chen H."/>
            <person name="Chung M."/>
            <person name="Chen C."/>
            <person name="Shaw J."/>
            <person name="Wu H."/>
            <person name="Hsiao K."/>
            <person name="Chao Y."/>
            <person name="Chu M."/>
            <person name="Cheng C."/>
            <person name="Hour A."/>
            <person name="Lee P."/>
            <person name="Lin S."/>
            <person name="Lin Y."/>
            <person name="Liou J."/>
            <person name="Liu S."/>
            <person name="Hsing Y."/>
            <person name="Raghuvanshi S."/>
            <person name="Mohanty A."/>
            <person name="Bharti A.K."/>
            <person name="Gaur A."/>
            <person name="Gupta V."/>
            <person name="Kumar D."/>
            <person name="Ravi V."/>
            <person name="Vij S."/>
            <person name="Kapur A."/>
            <person name="Khurana P."/>
            <person name="Khurana P."/>
            <person name="Khurana J.P."/>
            <person name="Tyagi A.K."/>
            <person name="Gaikwad K."/>
            <person name="Singh A."/>
            <person name="Dalal V."/>
            <person name="Srivastava S."/>
            <person name="Dixit A."/>
            <person name="Pal A.K."/>
            <person name="Ghazi I.A."/>
            <person name="Yadav M."/>
            <person name="Pandit A."/>
            <person name="Bhargava A."/>
            <person name="Sureshbabu K."/>
            <person name="Batra K."/>
            <person name="Sharma T.R."/>
            <person name="Mohapatra T."/>
            <person name="Singh N.K."/>
            <person name="Messing J."/>
            <person name="Nelson A.B."/>
            <person name="Fuks G."/>
            <person name="Kavchok S."/>
            <person name="Keizer G."/>
            <person name="Linton E."/>
            <person name="Llaca V."/>
            <person name="Song R."/>
            <person name="Tanyolac B."/>
            <person name="Young S."/>
            <person name="Ho-Il K."/>
            <person name="Hahn J.H."/>
            <person name="Sangsakoo G."/>
            <person name="Vanavichit A."/>
            <person name="de Mattos Luiz.A.T."/>
            <person name="Zimmer P.D."/>
            <person name="Malone G."/>
            <person name="Dellagostin O."/>
            <person name="de Oliveira A.C."/>
            <person name="Bevan M."/>
            <person name="Bancroft I."/>
            <person name="Minx P."/>
            <person name="Cordum H."/>
            <person name="Wilson R."/>
            <person name="Cheng Z."/>
            <person name="Jin W."/>
            <person name="Jiang J."/>
            <person name="Leong S.A."/>
            <person name="Iwama H."/>
            <person name="Gojobori T."/>
            <person name="Itoh T."/>
            <person name="Niimura Y."/>
            <person name="Fujii Y."/>
            <person name="Habara T."/>
            <person name="Sakai H."/>
            <person name="Sato Y."/>
            <person name="Wilson G."/>
            <person name="Kumar K."/>
            <person name="McCouch S."/>
            <person name="Juretic N."/>
            <person name="Hoen D."/>
            <person name="Wright S."/>
            <person name="Bruskiewich R."/>
            <person name="Bureau T."/>
            <person name="Miyao A."/>
            <person name="Hirochika H."/>
            <person name="Nishikawa T."/>
            <person name="Kadowaki K."/>
            <person name="Sugiura M."/>
            <person name="Burr B."/>
            <person name="Sasaki T."/>
        </authorList>
    </citation>
    <scope>NUCLEOTIDE SEQUENCE [LARGE SCALE GENOMIC DNA]</scope>
    <source>
        <strain evidence="3">cv. Nipponbare</strain>
    </source>
</reference>
<protein>
    <submittedName>
        <fullName evidence="2">Uncharacterized protein</fullName>
    </submittedName>
</protein>
<organism evidence="2 3">
    <name type="scientific">Oryza sativa subsp. japonica</name>
    <name type="common">Rice</name>
    <dbReference type="NCBI Taxonomy" id="39947"/>
    <lineage>
        <taxon>Eukaryota</taxon>
        <taxon>Viridiplantae</taxon>
        <taxon>Streptophyta</taxon>
        <taxon>Embryophyta</taxon>
        <taxon>Tracheophyta</taxon>
        <taxon>Spermatophyta</taxon>
        <taxon>Magnoliopsida</taxon>
        <taxon>Liliopsida</taxon>
        <taxon>Poales</taxon>
        <taxon>Poaceae</taxon>
        <taxon>BOP clade</taxon>
        <taxon>Oryzoideae</taxon>
        <taxon>Oryzeae</taxon>
        <taxon>Oryzinae</taxon>
        <taxon>Oryza</taxon>
        <taxon>Oryza sativa</taxon>
    </lineage>
</organism>
<feature type="compositionally biased region" description="Basic residues" evidence="1">
    <location>
        <begin position="177"/>
        <end position="187"/>
    </location>
</feature>
<name>Q8H532_ORYSJ</name>
<evidence type="ECO:0000313" key="2">
    <source>
        <dbReference type="EMBL" id="BAC15523.1"/>
    </source>
</evidence>
<reference evidence="3" key="2">
    <citation type="journal article" date="2008" name="Nucleic Acids Res.">
        <title>The rice annotation project database (RAP-DB): 2008 update.</title>
        <authorList>
            <consortium name="The rice annotation project (RAP)"/>
        </authorList>
    </citation>
    <scope>GENOME REANNOTATION</scope>
    <source>
        <strain evidence="3">cv. Nipponbare</strain>
    </source>
</reference>
<evidence type="ECO:0000313" key="3">
    <source>
        <dbReference type="Proteomes" id="UP000000763"/>
    </source>
</evidence>
<feature type="compositionally biased region" description="Low complexity" evidence="1">
    <location>
        <begin position="188"/>
        <end position="217"/>
    </location>
</feature>
<sequence>MSMTIRVYSASAIYRMYIMHEKEKPNERIQRLSCFCFIVGCRNLCSLAREGDRFIETAIKEAVTVAESNFRPSHPNRINAAYEDDNSPILYDLPLLSLRVAIKCKNSADGEYEMKRPGSSTAPAHSACRSPPTSAAPTAWLSSTARRNITRHAPVRSRRGSCSCRREPSLPSPARPTARRRCARRRPSASPSASRVVDQAGAQAAPWPAAAPNADADAVVRNAEPVPLAGEELIN</sequence>
<dbReference type="AlphaFoldDB" id="Q8H532"/>
<dbReference type="EMBL" id="AP003849">
    <property type="protein sequence ID" value="BAC15523.1"/>
    <property type="molecule type" value="Genomic_DNA"/>
</dbReference>
<feature type="region of interest" description="Disordered" evidence="1">
    <location>
        <begin position="111"/>
        <end position="218"/>
    </location>
</feature>